<dbReference type="InterPro" id="IPR050160">
    <property type="entry name" value="MHC/Immunoglobulin"/>
</dbReference>
<feature type="signal peptide" evidence="14">
    <location>
        <begin position="1"/>
        <end position="19"/>
    </location>
</feature>
<dbReference type="InterPro" id="IPR007110">
    <property type="entry name" value="Ig-like_dom"/>
</dbReference>
<dbReference type="SMART" id="SM00920">
    <property type="entry name" value="MHC_II_alpha"/>
    <property type="match status" value="1"/>
</dbReference>
<evidence type="ECO:0000256" key="13">
    <source>
        <dbReference type="SAM" id="Phobius"/>
    </source>
</evidence>
<protein>
    <recommendedName>
        <fullName evidence="15">Ig-like domain-containing protein</fullName>
    </recommendedName>
</protein>
<name>A0A9D3PFW4_MEGAT</name>
<dbReference type="Pfam" id="PF07654">
    <property type="entry name" value="C1-set"/>
    <property type="match status" value="1"/>
</dbReference>
<feature type="domain" description="Ig-like" evidence="15">
    <location>
        <begin position="99"/>
        <end position="193"/>
    </location>
</feature>
<feature type="chain" id="PRO_5039095219" description="Ig-like domain-containing protein" evidence="14">
    <location>
        <begin position="20"/>
        <end position="237"/>
    </location>
</feature>
<keyword evidence="17" id="KW-1185">Reference proteome</keyword>
<organism evidence="16 17">
    <name type="scientific">Megalops atlanticus</name>
    <name type="common">Tarpon</name>
    <name type="synonym">Clupea gigantea</name>
    <dbReference type="NCBI Taxonomy" id="7932"/>
    <lineage>
        <taxon>Eukaryota</taxon>
        <taxon>Metazoa</taxon>
        <taxon>Chordata</taxon>
        <taxon>Craniata</taxon>
        <taxon>Vertebrata</taxon>
        <taxon>Euteleostomi</taxon>
        <taxon>Actinopterygii</taxon>
        <taxon>Neopterygii</taxon>
        <taxon>Teleostei</taxon>
        <taxon>Elopiformes</taxon>
        <taxon>Megalopidae</taxon>
        <taxon>Megalops</taxon>
    </lineage>
</organism>
<dbReference type="InterPro" id="IPR013783">
    <property type="entry name" value="Ig-like_fold"/>
</dbReference>
<dbReference type="SMART" id="SM00407">
    <property type="entry name" value="IGc1"/>
    <property type="match status" value="1"/>
</dbReference>
<dbReference type="InterPro" id="IPR036179">
    <property type="entry name" value="Ig-like_dom_sf"/>
</dbReference>
<dbReference type="PROSITE" id="PS50835">
    <property type="entry name" value="IG_LIKE"/>
    <property type="match status" value="1"/>
</dbReference>
<evidence type="ECO:0000256" key="11">
    <source>
        <dbReference type="ARBA" id="ARBA00023182"/>
    </source>
</evidence>
<keyword evidence="7" id="KW-1064">Adaptive immunity</keyword>
<dbReference type="GO" id="GO:0002504">
    <property type="term" value="P:antigen processing and presentation of peptide or polysaccharide antigen via MHC class II"/>
    <property type="evidence" value="ECO:0007669"/>
    <property type="project" value="UniProtKB-KW"/>
</dbReference>
<keyword evidence="6 13" id="KW-1133">Transmembrane helix</keyword>
<evidence type="ECO:0000259" key="15">
    <source>
        <dbReference type="PROSITE" id="PS50835"/>
    </source>
</evidence>
<dbReference type="Gene3D" id="2.60.40.10">
    <property type="entry name" value="Immunoglobulins"/>
    <property type="match status" value="1"/>
</dbReference>
<comment type="similarity">
    <text evidence="2">Belongs to the MHC class II family.</text>
</comment>
<accession>A0A9D3PFW4</accession>
<evidence type="ECO:0000256" key="1">
    <source>
        <dbReference type="ARBA" id="ARBA00004479"/>
    </source>
</evidence>
<dbReference type="CDD" id="cd05767">
    <property type="entry name" value="IgC1_MHC_II_alpha"/>
    <property type="match status" value="1"/>
</dbReference>
<dbReference type="PROSITE" id="PS00290">
    <property type="entry name" value="IG_MHC"/>
    <property type="match status" value="1"/>
</dbReference>
<evidence type="ECO:0000256" key="12">
    <source>
        <dbReference type="ARBA" id="ARBA00023319"/>
    </source>
</evidence>
<dbReference type="GO" id="GO:0002250">
    <property type="term" value="P:adaptive immune response"/>
    <property type="evidence" value="ECO:0007669"/>
    <property type="project" value="UniProtKB-KW"/>
</dbReference>
<dbReference type="InterPro" id="IPR001003">
    <property type="entry name" value="MHC_II_a_N"/>
</dbReference>
<dbReference type="EMBL" id="JAFDVH010000023">
    <property type="protein sequence ID" value="KAG7456331.1"/>
    <property type="molecule type" value="Genomic_DNA"/>
</dbReference>
<comment type="subcellular location">
    <subcellularLocation>
        <location evidence="1">Membrane</location>
        <topology evidence="1">Single-pass type I membrane protein</topology>
    </subcellularLocation>
</comment>
<evidence type="ECO:0000256" key="5">
    <source>
        <dbReference type="ARBA" id="ARBA00022859"/>
    </source>
</evidence>
<dbReference type="Proteomes" id="UP001046870">
    <property type="component" value="Chromosome 23"/>
</dbReference>
<dbReference type="AlphaFoldDB" id="A0A9D3PFW4"/>
<dbReference type="Pfam" id="PF00993">
    <property type="entry name" value="MHC_II_alpha"/>
    <property type="match status" value="1"/>
</dbReference>
<sequence length="237" mass="25945">MTRLYPVIFLLSVVICTKAQAPHKGTAIVGCSEDDAEATMLLDGNELLYEDYKAYKEVMTLPEFADAIPSPGLLHSALRGRDICKDILQVAKIAENDQPEAVAPPDSLIYPKNYAELGKENTLICSMNHFYPPAVKVKWTKNDIEVKEGVTLGRYYPNNDGTFNQFSTLSFTPEEGDIYTCTVEHKALTEPLTRIWEPEVSPQAGVGATVFSGVGLTVGLLGVATGTFFFIKGNNCN</sequence>
<keyword evidence="5" id="KW-0391">Immunity</keyword>
<evidence type="ECO:0000313" key="17">
    <source>
        <dbReference type="Proteomes" id="UP001046870"/>
    </source>
</evidence>
<evidence type="ECO:0000256" key="14">
    <source>
        <dbReference type="SAM" id="SignalP"/>
    </source>
</evidence>
<evidence type="ECO:0000256" key="7">
    <source>
        <dbReference type="ARBA" id="ARBA00023130"/>
    </source>
</evidence>
<keyword evidence="10" id="KW-0325">Glycoprotein</keyword>
<gene>
    <name evidence="16" type="ORF">MATL_G00251130</name>
</gene>
<keyword evidence="11" id="KW-0491">MHC II</keyword>
<evidence type="ECO:0000256" key="3">
    <source>
        <dbReference type="ARBA" id="ARBA00022692"/>
    </source>
</evidence>
<dbReference type="Gene3D" id="3.10.320.10">
    <property type="entry name" value="Class II Histocompatibility Antigen, M Beta Chain, Chain B, domain 1"/>
    <property type="match status" value="1"/>
</dbReference>
<evidence type="ECO:0000313" key="16">
    <source>
        <dbReference type="EMBL" id="KAG7456331.1"/>
    </source>
</evidence>
<evidence type="ECO:0000256" key="10">
    <source>
        <dbReference type="ARBA" id="ARBA00023180"/>
    </source>
</evidence>
<dbReference type="SUPFAM" id="SSF48726">
    <property type="entry name" value="Immunoglobulin"/>
    <property type="match status" value="1"/>
</dbReference>
<keyword evidence="4 14" id="KW-0732">Signal</keyword>
<proteinExistence type="inferred from homology"/>
<evidence type="ECO:0000256" key="2">
    <source>
        <dbReference type="ARBA" id="ARBA00007394"/>
    </source>
</evidence>
<dbReference type="InterPro" id="IPR003597">
    <property type="entry name" value="Ig_C1-set"/>
</dbReference>
<dbReference type="InterPro" id="IPR011162">
    <property type="entry name" value="MHC_I/II-like_Ag-recog"/>
</dbReference>
<comment type="caution">
    <text evidence="16">The sequence shown here is derived from an EMBL/GenBank/DDBJ whole genome shotgun (WGS) entry which is preliminary data.</text>
</comment>
<evidence type="ECO:0000256" key="4">
    <source>
        <dbReference type="ARBA" id="ARBA00022729"/>
    </source>
</evidence>
<dbReference type="OrthoDB" id="8925804at2759"/>
<evidence type="ECO:0000256" key="6">
    <source>
        <dbReference type="ARBA" id="ARBA00022989"/>
    </source>
</evidence>
<feature type="transmembrane region" description="Helical" evidence="13">
    <location>
        <begin position="210"/>
        <end position="231"/>
    </location>
</feature>
<dbReference type="InterPro" id="IPR003006">
    <property type="entry name" value="Ig/MHC_CS"/>
</dbReference>
<evidence type="ECO:0000256" key="9">
    <source>
        <dbReference type="ARBA" id="ARBA00023157"/>
    </source>
</evidence>
<dbReference type="PANTHER" id="PTHR19944:SF86">
    <property type="entry name" value="HLA CLASS II HISTOCOMPATIBILITY ANTIGEN, DR ALPHA CHAIN"/>
    <property type="match status" value="1"/>
</dbReference>
<evidence type="ECO:0000256" key="8">
    <source>
        <dbReference type="ARBA" id="ARBA00023136"/>
    </source>
</evidence>
<dbReference type="GO" id="GO:0042613">
    <property type="term" value="C:MHC class II protein complex"/>
    <property type="evidence" value="ECO:0007669"/>
    <property type="project" value="UniProtKB-KW"/>
</dbReference>
<dbReference type="PANTHER" id="PTHR19944">
    <property type="entry name" value="MHC CLASS II-RELATED"/>
    <property type="match status" value="1"/>
</dbReference>
<keyword evidence="9" id="KW-1015">Disulfide bond</keyword>
<dbReference type="InterPro" id="IPR014745">
    <property type="entry name" value="MHC_II_a/b_N"/>
</dbReference>
<dbReference type="SUPFAM" id="SSF54452">
    <property type="entry name" value="MHC antigen-recognition domain"/>
    <property type="match status" value="1"/>
</dbReference>
<reference evidence="16" key="1">
    <citation type="submission" date="2021-01" db="EMBL/GenBank/DDBJ databases">
        <authorList>
            <person name="Zahm M."/>
            <person name="Roques C."/>
            <person name="Cabau C."/>
            <person name="Klopp C."/>
            <person name="Donnadieu C."/>
            <person name="Jouanno E."/>
            <person name="Lampietro C."/>
            <person name="Louis A."/>
            <person name="Herpin A."/>
            <person name="Echchiki A."/>
            <person name="Berthelot C."/>
            <person name="Parey E."/>
            <person name="Roest-Crollius H."/>
            <person name="Braasch I."/>
            <person name="Postlethwait J."/>
            <person name="Bobe J."/>
            <person name="Montfort J."/>
            <person name="Bouchez O."/>
            <person name="Begum T."/>
            <person name="Mejri S."/>
            <person name="Adams A."/>
            <person name="Chen W.-J."/>
            <person name="Guiguen Y."/>
        </authorList>
    </citation>
    <scope>NUCLEOTIDE SEQUENCE</scope>
    <source>
        <strain evidence="16">YG-15Mar2019-1</strain>
        <tissue evidence="16">Brain</tissue>
    </source>
</reference>
<keyword evidence="3 13" id="KW-0812">Transmembrane</keyword>
<keyword evidence="8 13" id="KW-0472">Membrane</keyword>
<keyword evidence="12" id="KW-0393">Immunoglobulin domain</keyword>